<dbReference type="InterPro" id="IPR011008">
    <property type="entry name" value="Dimeric_a/b-barrel"/>
</dbReference>
<name>A0A916J4J7_9PROT</name>
<sequence length="219" mass="24978">MAVLFNQHWDIAPGKQEAYSDFLMSYYNPTLEKIGIKLVGGYYVTVGMGPRIIAVGLAQNLNELEEALASADYEEVTNRLMEFVTHYHSKILIPTGRVKMDGYKIQTGLWKFNQYWNLLPGMEQQYTEFVTGDYIPTLEKLGLIVTAGWRVVVGSGPYILAESSAANLVDIARAIDTDEFRRVIRKLKSMYVTDYHSRILAPTGRIDLPYFMKEMMAHF</sequence>
<dbReference type="AlphaFoldDB" id="A0A916J4J7"/>
<reference evidence="1" key="1">
    <citation type="submission" date="2021-04" db="EMBL/GenBank/DDBJ databases">
        <authorList>
            <person name="Hornung B."/>
        </authorList>
    </citation>
    <scope>NUCLEOTIDE SEQUENCE</scope>
    <source>
        <strain evidence="1">G5G6</strain>
    </source>
</reference>
<dbReference type="EMBL" id="CAJQUM010000001">
    <property type="protein sequence ID" value="CAG4883273.1"/>
    <property type="molecule type" value="Genomic_DNA"/>
</dbReference>
<protein>
    <submittedName>
        <fullName evidence="1">Uncharacterized protein</fullName>
    </submittedName>
</protein>
<evidence type="ECO:0000313" key="1">
    <source>
        <dbReference type="EMBL" id="CAG4883273.1"/>
    </source>
</evidence>
<dbReference type="SUPFAM" id="SSF54909">
    <property type="entry name" value="Dimeric alpha+beta barrel"/>
    <property type="match status" value="1"/>
</dbReference>
<dbReference type="RefSeq" id="WP_220635258.1">
    <property type="nucleotide sequence ID" value="NZ_CAJQUM010000001.1"/>
</dbReference>
<evidence type="ECO:0000313" key="2">
    <source>
        <dbReference type="Proteomes" id="UP000742786"/>
    </source>
</evidence>
<proteinExistence type="predicted"/>
<comment type="caution">
    <text evidence="1">The sequence shown here is derived from an EMBL/GenBank/DDBJ whole genome shotgun (WGS) entry which is preliminary data.</text>
</comment>
<organism evidence="1 2">
    <name type="scientific">Georgfuchsia toluolica</name>
    <dbReference type="NCBI Taxonomy" id="424218"/>
    <lineage>
        <taxon>Bacteria</taxon>
        <taxon>Pseudomonadati</taxon>
        <taxon>Pseudomonadota</taxon>
        <taxon>Betaproteobacteria</taxon>
        <taxon>Nitrosomonadales</taxon>
        <taxon>Sterolibacteriaceae</taxon>
        <taxon>Georgfuchsia</taxon>
    </lineage>
</organism>
<gene>
    <name evidence="1" type="ORF">GTOL_11155</name>
</gene>
<keyword evidence="2" id="KW-1185">Reference proteome</keyword>
<accession>A0A916J4J7</accession>
<dbReference type="Proteomes" id="UP000742786">
    <property type="component" value="Unassembled WGS sequence"/>
</dbReference>